<name>A0A5K0XC70_9MAGN</name>
<protein>
    <submittedName>
        <fullName evidence="1">Uncharacterized protein</fullName>
    </submittedName>
</protein>
<accession>A0A5K0XC70</accession>
<dbReference type="AlphaFoldDB" id="A0A5K0XC70"/>
<dbReference type="InterPro" id="IPR052965">
    <property type="entry name" value="Pigment-catalase-like"/>
</dbReference>
<reference evidence="1" key="1">
    <citation type="submission" date="2019-09" db="EMBL/GenBank/DDBJ databases">
        <authorList>
            <person name="Zhang L."/>
        </authorList>
    </citation>
    <scope>NUCLEOTIDE SEQUENCE</scope>
</reference>
<dbReference type="PANTHER" id="PTHR31694:SF26">
    <property type="entry name" value="OS05G0151100 PROTEIN"/>
    <property type="match status" value="1"/>
</dbReference>
<organism evidence="1">
    <name type="scientific">Nymphaea colorata</name>
    <name type="common">pocket water lily</name>
    <dbReference type="NCBI Taxonomy" id="210225"/>
    <lineage>
        <taxon>Eukaryota</taxon>
        <taxon>Viridiplantae</taxon>
        <taxon>Streptophyta</taxon>
        <taxon>Embryophyta</taxon>
        <taxon>Tracheophyta</taxon>
        <taxon>Spermatophyta</taxon>
        <taxon>Magnoliopsida</taxon>
        <taxon>Nymphaeales</taxon>
        <taxon>Nymphaeaceae</taxon>
        <taxon>Nymphaea</taxon>
    </lineage>
</organism>
<gene>
    <name evidence="1" type="ORF">NYM_LOCUS3976</name>
</gene>
<dbReference type="EMBL" id="LR721775">
    <property type="protein sequence ID" value="VVV63228.1"/>
    <property type="molecule type" value="Genomic_DNA"/>
</dbReference>
<sequence>MVSGLLGVEAGQDAIDRGLLYQMKEEKVEPYNITVAEFTNHISILRNCLGGCGIKDEGLIVPLELGSENKTCGNILSADVNSLSYARTAAETLRVIYSTGDEHVPGGFLPKGGNGEIARSYLHHH</sequence>
<dbReference type="PANTHER" id="PTHR31694">
    <property type="entry name" value="DESICCATION-LIKE PROTEIN"/>
    <property type="match status" value="1"/>
</dbReference>
<evidence type="ECO:0000313" key="1">
    <source>
        <dbReference type="EMBL" id="VVV63228.1"/>
    </source>
</evidence>
<proteinExistence type="predicted"/>